<gene>
    <name evidence="10 13" type="primary">glyA</name>
    <name evidence="13" type="ORF">COV85_01790</name>
</gene>
<comment type="caution">
    <text evidence="10">Lacks conserved residue(s) required for the propagation of feature annotation.</text>
</comment>
<dbReference type="GO" id="GO:0035999">
    <property type="term" value="P:tetrahydrofolate interconversion"/>
    <property type="evidence" value="ECO:0007669"/>
    <property type="project" value="UniProtKB-UniRule"/>
</dbReference>
<dbReference type="Proteomes" id="UP000231550">
    <property type="component" value="Unassembled WGS sequence"/>
</dbReference>
<evidence type="ECO:0000256" key="4">
    <source>
        <dbReference type="ARBA" id="ARBA00011738"/>
    </source>
</evidence>
<protein>
    <recommendedName>
        <fullName evidence="10">Serine hydroxymethyltransferase</fullName>
        <shortName evidence="10">SHMT</shortName>
        <shortName evidence="10">Serine methylase</shortName>
        <ecNumber evidence="10">2.1.2.1</ecNumber>
    </recommendedName>
</protein>
<dbReference type="GO" id="GO:0005509">
    <property type="term" value="F:calcium ion binding"/>
    <property type="evidence" value="ECO:0007669"/>
    <property type="project" value="InterPro"/>
</dbReference>
<dbReference type="GO" id="GO:0004372">
    <property type="term" value="F:glycine hydroxymethyltransferase activity"/>
    <property type="evidence" value="ECO:0007669"/>
    <property type="project" value="UniProtKB-UniRule"/>
</dbReference>
<evidence type="ECO:0000313" key="14">
    <source>
        <dbReference type="Proteomes" id="UP000231550"/>
    </source>
</evidence>
<name>A0A2H0KQR3_9BACT</name>
<dbReference type="GO" id="GO:0030170">
    <property type="term" value="F:pyridoxal phosphate binding"/>
    <property type="evidence" value="ECO:0007669"/>
    <property type="project" value="UniProtKB-UniRule"/>
</dbReference>
<dbReference type="GO" id="GO:0008168">
    <property type="term" value="F:methyltransferase activity"/>
    <property type="evidence" value="ECO:0007669"/>
    <property type="project" value="UniProtKB-KW"/>
</dbReference>
<keyword evidence="7 10" id="KW-0028">Amino-acid biosynthesis</keyword>
<keyword evidence="8 10" id="KW-0808">Transferase</keyword>
<dbReference type="GO" id="GO:0019264">
    <property type="term" value="P:glycine biosynthetic process from serine"/>
    <property type="evidence" value="ECO:0007669"/>
    <property type="project" value="UniProtKB-UniRule"/>
</dbReference>
<evidence type="ECO:0000256" key="11">
    <source>
        <dbReference type="PIRSR" id="PIRSR000412-50"/>
    </source>
</evidence>
<dbReference type="InterPro" id="IPR001085">
    <property type="entry name" value="Ser_HO-MeTrfase"/>
</dbReference>
<comment type="caution">
    <text evidence="13">The sequence shown here is derived from an EMBL/GenBank/DDBJ whole genome shotgun (WGS) entry which is preliminary data.</text>
</comment>
<dbReference type="InterPro" id="IPR015421">
    <property type="entry name" value="PyrdxlP-dep_Trfase_major"/>
</dbReference>
<dbReference type="InterPro" id="IPR039429">
    <property type="entry name" value="SHMT-like_dom"/>
</dbReference>
<dbReference type="Gene3D" id="3.90.1150.10">
    <property type="entry name" value="Aspartate Aminotransferase, domain 1"/>
    <property type="match status" value="1"/>
</dbReference>
<dbReference type="UniPathway" id="UPA00288">
    <property type="reaction ID" value="UER01023"/>
</dbReference>
<organism evidence="13 14">
    <name type="scientific">Candidatus Portnoybacteria bacterium CG11_big_fil_rev_8_21_14_0_20_44_10</name>
    <dbReference type="NCBI Taxonomy" id="1974818"/>
    <lineage>
        <taxon>Bacteria</taxon>
        <taxon>Candidatus Portnoyibacteriota</taxon>
    </lineage>
</organism>
<proteinExistence type="inferred from homology"/>
<comment type="catalytic activity">
    <reaction evidence="10">
        <text>(6R)-5,10-methylene-5,6,7,8-tetrahydrofolate + glycine + H2O = (6S)-5,6,7,8-tetrahydrofolate + L-serine</text>
        <dbReference type="Rhea" id="RHEA:15481"/>
        <dbReference type="ChEBI" id="CHEBI:15377"/>
        <dbReference type="ChEBI" id="CHEBI:15636"/>
        <dbReference type="ChEBI" id="CHEBI:33384"/>
        <dbReference type="ChEBI" id="CHEBI:57305"/>
        <dbReference type="ChEBI" id="CHEBI:57453"/>
        <dbReference type="EC" id="2.1.2.1"/>
    </reaction>
</comment>
<dbReference type="InterPro" id="IPR015422">
    <property type="entry name" value="PyrdxlP-dep_Trfase_small"/>
</dbReference>
<feature type="site" description="Plays an important role in substrate specificity" evidence="10">
    <location>
        <position position="233"/>
    </location>
</feature>
<evidence type="ECO:0000256" key="7">
    <source>
        <dbReference type="ARBA" id="ARBA00022605"/>
    </source>
</evidence>
<reference evidence="13 14" key="1">
    <citation type="submission" date="2017-09" db="EMBL/GenBank/DDBJ databases">
        <title>Depth-based differentiation of microbial function through sediment-hosted aquifers and enrichment of novel symbionts in the deep terrestrial subsurface.</title>
        <authorList>
            <person name="Probst A.J."/>
            <person name="Ladd B."/>
            <person name="Jarett J.K."/>
            <person name="Geller-Mcgrath D.E."/>
            <person name="Sieber C.M."/>
            <person name="Emerson J.B."/>
            <person name="Anantharaman K."/>
            <person name="Thomas B.C."/>
            <person name="Malmstrom R."/>
            <person name="Stieglmeier M."/>
            <person name="Klingl A."/>
            <person name="Woyke T."/>
            <person name="Ryan C.M."/>
            <person name="Banfield J.F."/>
        </authorList>
    </citation>
    <scope>NUCLEOTIDE SEQUENCE [LARGE SCALE GENOMIC DNA]</scope>
    <source>
        <strain evidence="13">CG11_big_fil_rev_8_21_14_0_20_44_10</strain>
    </source>
</reference>
<comment type="pathway">
    <text evidence="10">One-carbon metabolism; tetrahydrofolate interconversion.</text>
</comment>
<keyword evidence="9 10" id="KW-0663">Pyridoxal phosphate</keyword>
<comment type="subcellular location">
    <subcellularLocation>
        <location evidence="2 10">Cytoplasm</location>
    </subcellularLocation>
</comment>
<dbReference type="GO" id="GO:0032259">
    <property type="term" value="P:methylation"/>
    <property type="evidence" value="ECO:0007669"/>
    <property type="project" value="UniProtKB-KW"/>
</dbReference>
<evidence type="ECO:0000256" key="6">
    <source>
        <dbReference type="ARBA" id="ARBA00022563"/>
    </source>
</evidence>
<dbReference type="PROSITE" id="PS50222">
    <property type="entry name" value="EF_HAND_2"/>
    <property type="match status" value="1"/>
</dbReference>
<evidence type="ECO:0000256" key="1">
    <source>
        <dbReference type="ARBA" id="ARBA00001933"/>
    </source>
</evidence>
<dbReference type="Gene3D" id="3.40.640.10">
    <property type="entry name" value="Type I PLP-dependent aspartate aminotransferase-like (Major domain)"/>
    <property type="match status" value="1"/>
</dbReference>
<dbReference type="Pfam" id="PF00464">
    <property type="entry name" value="SHMT"/>
    <property type="match status" value="1"/>
</dbReference>
<evidence type="ECO:0000256" key="9">
    <source>
        <dbReference type="ARBA" id="ARBA00022898"/>
    </source>
</evidence>
<dbReference type="AlphaFoldDB" id="A0A2H0KQR3"/>
<evidence type="ECO:0000259" key="12">
    <source>
        <dbReference type="PROSITE" id="PS50222"/>
    </source>
</evidence>
<evidence type="ECO:0000256" key="2">
    <source>
        <dbReference type="ARBA" id="ARBA00004496"/>
    </source>
</evidence>
<dbReference type="PIRSF" id="PIRSF000412">
    <property type="entry name" value="SHMT"/>
    <property type="match status" value="1"/>
</dbReference>
<dbReference type="SUPFAM" id="SSF53383">
    <property type="entry name" value="PLP-dependent transferases"/>
    <property type="match status" value="1"/>
</dbReference>
<keyword evidence="5 10" id="KW-0963">Cytoplasm</keyword>
<dbReference type="HAMAP" id="MF_00051">
    <property type="entry name" value="SHMT"/>
    <property type="match status" value="1"/>
</dbReference>
<feature type="binding site" evidence="10">
    <location>
        <position position="248"/>
    </location>
    <ligand>
        <name>(6S)-5,6,7,8-tetrahydrofolate</name>
        <dbReference type="ChEBI" id="CHEBI:57453"/>
    </ligand>
</feature>
<evidence type="ECO:0000313" key="13">
    <source>
        <dbReference type="EMBL" id="PIQ74500.1"/>
    </source>
</evidence>
<accession>A0A2H0KQR3</accession>
<dbReference type="InterPro" id="IPR015424">
    <property type="entry name" value="PyrdxlP-dep_Trfase"/>
</dbReference>
<dbReference type="PROSITE" id="PS00096">
    <property type="entry name" value="SHMT"/>
    <property type="match status" value="1"/>
</dbReference>
<comment type="cofactor">
    <cofactor evidence="1 10 11">
        <name>pyridoxal 5'-phosphate</name>
        <dbReference type="ChEBI" id="CHEBI:597326"/>
    </cofactor>
</comment>
<comment type="pathway">
    <text evidence="10">Amino-acid biosynthesis; glycine biosynthesis; glycine from L-serine: step 1/1.</text>
</comment>
<evidence type="ECO:0000256" key="3">
    <source>
        <dbReference type="ARBA" id="ARBA00006376"/>
    </source>
</evidence>
<dbReference type="CDD" id="cd00378">
    <property type="entry name" value="SHMT"/>
    <property type="match status" value="1"/>
</dbReference>
<evidence type="ECO:0000256" key="5">
    <source>
        <dbReference type="ARBA" id="ARBA00022490"/>
    </source>
</evidence>
<comment type="function">
    <text evidence="10">Catalyzes the reversible interconversion of serine and glycine with tetrahydrofolate (THF) serving as the one-carbon carrier. This reaction serves as the major source of one-carbon groups required for the biosynthesis of purines, thymidylate, methionine, and other important biomolecules. Also exhibits THF-independent aldolase activity toward beta-hydroxyamino acids, producing glycine and aldehydes, via a retro-aldol mechanism.</text>
</comment>
<feature type="binding site" evidence="10">
    <location>
        <position position="123"/>
    </location>
    <ligand>
        <name>(6S)-5,6,7,8-tetrahydrofolate</name>
        <dbReference type="ChEBI" id="CHEBI:57453"/>
    </ligand>
</feature>
<dbReference type="NCBIfam" id="NF000586">
    <property type="entry name" value="PRK00011.1"/>
    <property type="match status" value="1"/>
</dbReference>
<dbReference type="InterPro" id="IPR002048">
    <property type="entry name" value="EF_hand_dom"/>
</dbReference>
<keyword evidence="13" id="KW-0489">Methyltransferase</keyword>
<evidence type="ECO:0000256" key="10">
    <source>
        <dbReference type="HAMAP-Rule" id="MF_00051"/>
    </source>
</evidence>
<dbReference type="InterPro" id="IPR019798">
    <property type="entry name" value="Ser_HO-MeTrfase_PLP_BS"/>
</dbReference>
<dbReference type="PANTHER" id="PTHR11680:SF50">
    <property type="entry name" value="SERINE HYDROXYMETHYLTRANSFERASE"/>
    <property type="match status" value="1"/>
</dbReference>
<dbReference type="PANTHER" id="PTHR11680">
    <property type="entry name" value="SERINE HYDROXYMETHYLTRANSFERASE"/>
    <property type="match status" value="1"/>
</dbReference>
<feature type="modified residue" description="N6-(pyridoxal phosphate)lysine" evidence="10 11">
    <location>
        <position position="234"/>
    </location>
</feature>
<keyword evidence="6 10" id="KW-0554">One-carbon metabolism</keyword>
<sequence>MNSNKNWKLLSESDPDIYDAIVGEEKRQARGIELIPSENYTWPEVLAANGSILTNKYSEGYPGRRYYGGQEYADIIESLAIERAKKLFRCEHANVQPLSGSPMNQAVYFAFLNLGDTILAMDLSHGGHLTHGAPVSHMGKVFNFVRYKTCPDKKGKIDFDELMKIAKEVKPKIVMCGYTSYPRDYDYADFKKVADEVGAIAFADVAHIGGLIAAGAMRNPFDYGFDIVATTTHKSLRGPRGAMILCREKYAEAIDRSVFPGLQGGPHMQTIAAIAVALGKALQPEFKDYGQQVLKNAKILAQTLMENGTKLITDGTDNHMMVADTMISFGIDGKVAEQILDKISITVNKQVIPDDSNPPLKPSGIRLGTPAATTRGMKEKEMEQIGKWIVGALKNYQDEDYLANLKKEVEELFSKFPVPGIL</sequence>
<feature type="domain" description="EF-hand" evidence="12">
    <location>
        <begin position="152"/>
        <end position="172"/>
    </location>
</feature>
<dbReference type="GO" id="GO:0005829">
    <property type="term" value="C:cytosol"/>
    <property type="evidence" value="ECO:0007669"/>
    <property type="project" value="TreeGrafter"/>
</dbReference>
<comment type="similarity">
    <text evidence="3 10">Belongs to the SHMT family.</text>
</comment>
<dbReference type="EMBL" id="PCVN01000046">
    <property type="protein sequence ID" value="PIQ74500.1"/>
    <property type="molecule type" value="Genomic_DNA"/>
</dbReference>
<comment type="subunit">
    <text evidence="4 10">Homodimer.</text>
</comment>
<dbReference type="InterPro" id="IPR049943">
    <property type="entry name" value="Ser_HO-MeTrfase-like"/>
</dbReference>
<dbReference type="FunFam" id="3.40.640.10:FF:000001">
    <property type="entry name" value="Serine hydroxymethyltransferase"/>
    <property type="match status" value="1"/>
</dbReference>
<dbReference type="UniPathway" id="UPA00193"/>
<feature type="binding site" evidence="10">
    <location>
        <begin position="127"/>
        <end position="129"/>
    </location>
    <ligand>
        <name>(6S)-5,6,7,8-tetrahydrofolate</name>
        <dbReference type="ChEBI" id="CHEBI:57453"/>
    </ligand>
</feature>
<evidence type="ECO:0000256" key="8">
    <source>
        <dbReference type="ARBA" id="ARBA00022679"/>
    </source>
</evidence>
<dbReference type="EC" id="2.1.2.1" evidence="10"/>